<comment type="caution">
    <text evidence="2">The sequence shown here is derived from an EMBL/GenBank/DDBJ whole genome shotgun (WGS) entry which is preliminary data.</text>
</comment>
<evidence type="ECO:0000256" key="1">
    <source>
        <dbReference type="SAM" id="Phobius"/>
    </source>
</evidence>
<dbReference type="RefSeq" id="WP_284692005.1">
    <property type="nucleotide sequence ID" value="NZ_BNJR01000004.1"/>
</dbReference>
<feature type="transmembrane region" description="Helical" evidence="1">
    <location>
        <begin position="6"/>
        <end position="23"/>
    </location>
</feature>
<sequence length="41" mass="5064">MVLVLPDWVWWVVLVAVGFFAGNEYRKYRDDPQAWMKEWFD</sequence>
<dbReference type="Proteomes" id="UP000604765">
    <property type="component" value="Unassembled WGS sequence"/>
</dbReference>
<keyword evidence="3" id="KW-1185">Reference proteome</keyword>
<evidence type="ECO:0000313" key="3">
    <source>
        <dbReference type="Proteomes" id="UP000604765"/>
    </source>
</evidence>
<keyword evidence="1" id="KW-1133">Transmembrane helix</keyword>
<keyword evidence="1" id="KW-0472">Membrane</keyword>
<proteinExistence type="predicted"/>
<organism evidence="2 3">
    <name type="scientific">Lentilactobacillus fungorum</name>
    <dbReference type="NCBI Taxonomy" id="2201250"/>
    <lineage>
        <taxon>Bacteria</taxon>
        <taxon>Bacillati</taxon>
        <taxon>Bacillota</taxon>
        <taxon>Bacilli</taxon>
        <taxon>Lactobacillales</taxon>
        <taxon>Lactobacillaceae</taxon>
        <taxon>Lentilactobacillus</taxon>
    </lineage>
</organism>
<protein>
    <submittedName>
        <fullName evidence="2">Uncharacterized protein</fullName>
    </submittedName>
</protein>
<name>A0ABQ3VVU3_9LACO</name>
<gene>
    <name evidence="2" type="ORF">YK48G_04330</name>
</gene>
<keyword evidence="1" id="KW-0812">Transmembrane</keyword>
<dbReference type="EMBL" id="BNJR01000004">
    <property type="protein sequence ID" value="GHP13008.1"/>
    <property type="molecule type" value="Genomic_DNA"/>
</dbReference>
<accession>A0ABQ3VVU3</accession>
<reference evidence="2 3" key="1">
    <citation type="journal article" date="2021" name="Int. J. Syst. Evol. Microbiol.">
        <title>Lentilactobacillus fungorum sp. nov., isolated from spent mushroom substrates.</title>
        <authorList>
            <person name="Tohno M."/>
            <person name="Tanizawa Y."/>
            <person name="Kojima Y."/>
            <person name="Sakamoto M."/>
            <person name="Ohkuma M."/>
            <person name="Kobayashi H."/>
        </authorList>
    </citation>
    <scope>NUCLEOTIDE SEQUENCE [LARGE SCALE GENOMIC DNA]</scope>
    <source>
        <strain evidence="2 3">YK48G</strain>
    </source>
</reference>
<evidence type="ECO:0000313" key="2">
    <source>
        <dbReference type="EMBL" id="GHP13008.1"/>
    </source>
</evidence>